<comment type="caution">
    <text evidence="1">The sequence shown here is derived from an EMBL/GenBank/DDBJ whole genome shotgun (WGS) entry which is preliminary data.</text>
</comment>
<dbReference type="Proteomes" id="UP000177279">
    <property type="component" value="Unassembled WGS sequence"/>
</dbReference>
<name>A0A1G2TH96_9BACT</name>
<proteinExistence type="predicted"/>
<organism evidence="1 2">
    <name type="scientific">Candidatus Zambryskibacteria bacterium RIFCSPHIGHO2_02_FULL_43_37</name>
    <dbReference type="NCBI Taxonomy" id="1802749"/>
    <lineage>
        <taxon>Bacteria</taxon>
        <taxon>Candidatus Zambryskiibacteriota</taxon>
    </lineage>
</organism>
<sequence length="122" mass="13955">MPVVNIRYRSAHIAENEIVQLSYKLPGIVAEALTCDEPGGELLPSEVAIYPTRFSELDRSAYGLEITIELNQYESRLANLDQRAHHIAYNIRKLFNDIYGGRAVRPKAWVWVRVCPGEWVEI</sequence>
<evidence type="ECO:0000313" key="1">
    <source>
        <dbReference type="EMBL" id="OHA96572.1"/>
    </source>
</evidence>
<accession>A0A1G2TH96</accession>
<gene>
    <name evidence="1" type="ORF">A3D49_01720</name>
</gene>
<protein>
    <submittedName>
        <fullName evidence="1">Uncharacterized protein</fullName>
    </submittedName>
</protein>
<evidence type="ECO:0000313" key="2">
    <source>
        <dbReference type="Proteomes" id="UP000177279"/>
    </source>
</evidence>
<dbReference type="EMBL" id="MHVS01000005">
    <property type="protein sequence ID" value="OHA96572.1"/>
    <property type="molecule type" value="Genomic_DNA"/>
</dbReference>
<reference evidence="1 2" key="1">
    <citation type="journal article" date="2016" name="Nat. Commun.">
        <title>Thousands of microbial genomes shed light on interconnected biogeochemical processes in an aquifer system.</title>
        <authorList>
            <person name="Anantharaman K."/>
            <person name="Brown C.T."/>
            <person name="Hug L.A."/>
            <person name="Sharon I."/>
            <person name="Castelle C.J."/>
            <person name="Probst A.J."/>
            <person name="Thomas B.C."/>
            <person name="Singh A."/>
            <person name="Wilkins M.J."/>
            <person name="Karaoz U."/>
            <person name="Brodie E.L."/>
            <person name="Williams K.H."/>
            <person name="Hubbard S.S."/>
            <person name="Banfield J.F."/>
        </authorList>
    </citation>
    <scope>NUCLEOTIDE SEQUENCE [LARGE SCALE GENOMIC DNA]</scope>
</reference>
<dbReference type="AlphaFoldDB" id="A0A1G2TH96"/>